<dbReference type="AlphaFoldDB" id="A0A7J6V4I4"/>
<gene>
    <name evidence="1" type="ORF">FRX31_031104</name>
</gene>
<evidence type="ECO:0000313" key="1">
    <source>
        <dbReference type="EMBL" id="KAF5179312.1"/>
    </source>
</evidence>
<dbReference type="EMBL" id="JABWDY010038955">
    <property type="protein sequence ID" value="KAF5179312.1"/>
    <property type="molecule type" value="Genomic_DNA"/>
</dbReference>
<keyword evidence="2" id="KW-1185">Reference proteome</keyword>
<name>A0A7J6V4I4_THATH</name>
<protein>
    <submittedName>
        <fullName evidence="1">Uncharacterized protein</fullName>
    </submittedName>
</protein>
<accession>A0A7J6V4I4</accession>
<reference evidence="1 2" key="1">
    <citation type="submission" date="2020-06" db="EMBL/GenBank/DDBJ databases">
        <title>Transcriptomic and genomic resources for Thalictrum thalictroides and T. hernandezii: Facilitating candidate gene discovery in an emerging model plant lineage.</title>
        <authorList>
            <person name="Arias T."/>
            <person name="Riano-Pachon D.M."/>
            <person name="Di Stilio V.S."/>
        </authorList>
    </citation>
    <scope>NUCLEOTIDE SEQUENCE [LARGE SCALE GENOMIC DNA]</scope>
    <source>
        <strain evidence="2">cv. WT478/WT964</strain>
        <tissue evidence="1">Leaves</tissue>
    </source>
</reference>
<sequence length="77" mass="8776">MQVVDLCKFCLTFKAYKSSSIQYFNCIISIQVFISLFSKAFCQDQYLCAHPKSLYHPRTLKQSVSPVNQRAPAPPSL</sequence>
<comment type="caution">
    <text evidence="1">The sequence shown here is derived from an EMBL/GenBank/DDBJ whole genome shotgun (WGS) entry which is preliminary data.</text>
</comment>
<dbReference type="Proteomes" id="UP000554482">
    <property type="component" value="Unassembled WGS sequence"/>
</dbReference>
<evidence type="ECO:0000313" key="2">
    <source>
        <dbReference type="Proteomes" id="UP000554482"/>
    </source>
</evidence>
<proteinExistence type="predicted"/>
<organism evidence="1 2">
    <name type="scientific">Thalictrum thalictroides</name>
    <name type="common">Rue-anemone</name>
    <name type="synonym">Anemone thalictroides</name>
    <dbReference type="NCBI Taxonomy" id="46969"/>
    <lineage>
        <taxon>Eukaryota</taxon>
        <taxon>Viridiplantae</taxon>
        <taxon>Streptophyta</taxon>
        <taxon>Embryophyta</taxon>
        <taxon>Tracheophyta</taxon>
        <taxon>Spermatophyta</taxon>
        <taxon>Magnoliopsida</taxon>
        <taxon>Ranunculales</taxon>
        <taxon>Ranunculaceae</taxon>
        <taxon>Thalictroideae</taxon>
        <taxon>Thalictrum</taxon>
    </lineage>
</organism>